<evidence type="ECO:0000313" key="1">
    <source>
        <dbReference type="EMBL" id="CAG9327024.1"/>
    </source>
</evidence>
<dbReference type="AlphaFoldDB" id="A0AAU9JJF8"/>
<name>A0AAU9JJF8_9CILI</name>
<comment type="caution">
    <text evidence="1">The sequence shown here is derived from an EMBL/GenBank/DDBJ whole genome shotgun (WGS) entry which is preliminary data.</text>
</comment>
<organism evidence="1 2">
    <name type="scientific">Blepharisma stoltei</name>
    <dbReference type="NCBI Taxonomy" id="1481888"/>
    <lineage>
        <taxon>Eukaryota</taxon>
        <taxon>Sar</taxon>
        <taxon>Alveolata</taxon>
        <taxon>Ciliophora</taxon>
        <taxon>Postciliodesmatophora</taxon>
        <taxon>Heterotrichea</taxon>
        <taxon>Heterotrichida</taxon>
        <taxon>Blepharismidae</taxon>
        <taxon>Blepharisma</taxon>
    </lineage>
</organism>
<accession>A0AAU9JJF8</accession>
<keyword evidence="2" id="KW-1185">Reference proteome</keyword>
<gene>
    <name evidence="1" type="ORF">BSTOLATCC_MIC42282</name>
</gene>
<reference evidence="1" key="1">
    <citation type="submission" date="2021-09" db="EMBL/GenBank/DDBJ databases">
        <authorList>
            <consortium name="AG Swart"/>
            <person name="Singh M."/>
            <person name="Singh A."/>
            <person name="Seah K."/>
            <person name="Emmerich C."/>
        </authorList>
    </citation>
    <scope>NUCLEOTIDE SEQUENCE</scope>
    <source>
        <strain evidence="1">ATCC30299</strain>
    </source>
</reference>
<proteinExistence type="predicted"/>
<evidence type="ECO:0000313" key="2">
    <source>
        <dbReference type="Proteomes" id="UP001162131"/>
    </source>
</evidence>
<sequence>MDLNNSRPILKSKSLELDVKYKKRVSFRDNTNSETSSIADVHEVESYKQYNVEEKQEGTCLTCIVF</sequence>
<dbReference type="EMBL" id="CAJZBQ010000041">
    <property type="protein sequence ID" value="CAG9327024.1"/>
    <property type="molecule type" value="Genomic_DNA"/>
</dbReference>
<protein>
    <submittedName>
        <fullName evidence="1">Uncharacterized protein</fullName>
    </submittedName>
</protein>
<dbReference type="Proteomes" id="UP001162131">
    <property type="component" value="Unassembled WGS sequence"/>
</dbReference>